<evidence type="ECO:0000259" key="7">
    <source>
        <dbReference type="PROSITE" id="PS51294"/>
    </source>
</evidence>
<evidence type="ECO:0000313" key="9">
    <source>
        <dbReference type="Proteomes" id="UP001259832"/>
    </source>
</evidence>
<dbReference type="Proteomes" id="UP001259832">
    <property type="component" value="Unassembled WGS sequence"/>
</dbReference>
<dbReference type="Pfam" id="PF00249">
    <property type="entry name" value="Myb_DNA-binding"/>
    <property type="match status" value="1"/>
</dbReference>
<evidence type="ECO:0000313" key="8">
    <source>
        <dbReference type="EMBL" id="KAK1932024.1"/>
    </source>
</evidence>
<dbReference type="InterPro" id="IPR017884">
    <property type="entry name" value="SANT_dom"/>
</dbReference>
<dbReference type="SUPFAM" id="SSF46689">
    <property type="entry name" value="Homeodomain-like"/>
    <property type="match status" value="1"/>
</dbReference>
<evidence type="ECO:0000256" key="2">
    <source>
        <dbReference type="ARBA" id="ARBA00023125"/>
    </source>
</evidence>
<dbReference type="NCBIfam" id="TIGR01557">
    <property type="entry name" value="myb_SHAQKYF"/>
    <property type="match status" value="1"/>
</dbReference>
<dbReference type="CDD" id="cd00167">
    <property type="entry name" value="SANT"/>
    <property type="match status" value="1"/>
</dbReference>
<protein>
    <submittedName>
        <fullName evidence="8">Myb-like protein J</fullName>
    </submittedName>
</protein>
<dbReference type="PROSITE" id="PS50090">
    <property type="entry name" value="MYB_LIKE"/>
    <property type="match status" value="1"/>
</dbReference>
<evidence type="ECO:0000256" key="3">
    <source>
        <dbReference type="ARBA" id="ARBA00023163"/>
    </source>
</evidence>
<accession>A0AAD9G4L6</accession>
<dbReference type="PANTHER" id="PTHR12802:SF155">
    <property type="entry name" value="DEUBIQUITINASE MYSM1"/>
    <property type="match status" value="1"/>
</dbReference>
<dbReference type="SMART" id="SM00717">
    <property type="entry name" value="SANT"/>
    <property type="match status" value="1"/>
</dbReference>
<dbReference type="InterPro" id="IPR001005">
    <property type="entry name" value="SANT/Myb"/>
</dbReference>
<gene>
    <name evidence="8" type="ORF">P3T76_012524</name>
</gene>
<keyword evidence="2" id="KW-0238">DNA-binding</keyword>
<evidence type="ECO:0000256" key="1">
    <source>
        <dbReference type="ARBA" id="ARBA00023015"/>
    </source>
</evidence>
<evidence type="ECO:0000256" key="4">
    <source>
        <dbReference type="ARBA" id="ARBA00023242"/>
    </source>
</evidence>
<dbReference type="InterPro" id="IPR017930">
    <property type="entry name" value="Myb_dom"/>
</dbReference>
<proteinExistence type="predicted"/>
<name>A0AAD9G4L6_9STRA</name>
<keyword evidence="1" id="KW-0805">Transcription regulation</keyword>
<dbReference type="PROSITE" id="PS51294">
    <property type="entry name" value="HTH_MYB"/>
    <property type="match status" value="1"/>
</dbReference>
<reference evidence="8" key="1">
    <citation type="submission" date="2023-08" db="EMBL/GenBank/DDBJ databases">
        <title>Reference Genome Resource for the Citrus Pathogen Phytophthora citrophthora.</title>
        <authorList>
            <person name="Moller H."/>
            <person name="Coetzee B."/>
            <person name="Rose L.J."/>
            <person name="Van Niekerk J.M."/>
        </authorList>
    </citation>
    <scope>NUCLEOTIDE SEQUENCE</scope>
    <source>
        <strain evidence="8">STE-U-9442</strain>
    </source>
</reference>
<dbReference type="PANTHER" id="PTHR12802">
    <property type="entry name" value="SWI/SNF COMPLEX-RELATED"/>
    <property type="match status" value="1"/>
</dbReference>
<dbReference type="PROSITE" id="PS51293">
    <property type="entry name" value="SANT"/>
    <property type="match status" value="1"/>
</dbReference>
<dbReference type="AlphaFoldDB" id="A0AAD9G4L6"/>
<comment type="caution">
    <text evidence="8">The sequence shown here is derived from an EMBL/GenBank/DDBJ whole genome shotgun (WGS) entry which is preliminary data.</text>
</comment>
<evidence type="ECO:0000259" key="6">
    <source>
        <dbReference type="PROSITE" id="PS51293"/>
    </source>
</evidence>
<dbReference type="InterPro" id="IPR009057">
    <property type="entry name" value="Homeodomain-like_sf"/>
</dbReference>
<dbReference type="Gene3D" id="1.10.10.60">
    <property type="entry name" value="Homeodomain-like"/>
    <property type="match status" value="1"/>
</dbReference>
<dbReference type="GO" id="GO:0003677">
    <property type="term" value="F:DNA binding"/>
    <property type="evidence" value="ECO:0007669"/>
    <property type="project" value="UniProtKB-KW"/>
</dbReference>
<feature type="domain" description="HTH myb-type" evidence="7">
    <location>
        <begin position="146"/>
        <end position="198"/>
    </location>
</feature>
<feature type="domain" description="SANT" evidence="6">
    <location>
        <begin position="146"/>
        <end position="198"/>
    </location>
</feature>
<evidence type="ECO:0000259" key="5">
    <source>
        <dbReference type="PROSITE" id="PS50090"/>
    </source>
</evidence>
<keyword evidence="4" id="KW-0539">Nucleus</keyword>
<feature type="domain" description="Myb-like" evidence="5">
    <location>
        <begin position="147"/>
        <end position="194"/>
    </location>
</feature>
<organism evidence="8 9">
    <name type="scientific">Phytophthora citrophthora</name>
    <dbReference type="NCBI Taxonomy" id="4793"/>
    <lineage>
        <taxon>Eukaryota</taxon>
        <taxon>Sar</taxon>
        <taxon>Stramenopiles</taxon>
        <taxon>Oomycota</taxon>
        <taxon>Peronosporomycetes</taxon>
        <taxon>Peronosporales</taxon>
        <taxon>Peronosporaceae</taxon>
        <taxon>Phytophthora</taxon>
    </lineage>
</organism>
<keyword evidence="9" id="KW-1185">Reference proteome</keyword>
<sequence>MPENQKPTRIILSTLKVKVMPMERGYPRSIGTSGETALKQRHRFGKWLKTSFQWCVKALTLRCLWKKPTTFTEAIATSTQGPAMQSKPIISRNNQRSSASIEFPVIQVPEKSLDDEFNMRSARLAARESEWCGAKRLLTPTRDLVKKSGIWSSDEHERYCEALEMYRYGSWKQIAAYVGTRTERQVLSHAQSIRARKEKKQPRTAGKSQEMWRNLFTETRKSTPEELLAASMADTSPPKSLLGLGRPSDVNFSTDTITDFPSMDLSFELNIEDFDVVEANEEPKTDAWEEFTRNKRSRPNSDVSIAFDGLLTSSSMEMLLDGILSDDDLHEILEIPSTQSEIQSTM</sequence>
<keyword evidence="3" id="KW-0804">Transcription</keyword>
<dbReference type="EMBL" id="JASMQC010000031">
    <property type="protein sequence ID" value="KAK1932024.1"/>
    <property type="molecule type" value="Genomic_DNA"/>
</dbReference>
<dbReference type="InterPro" id="IPR006447">
    <property type="entry name" value="Myb_dom_plants"/>
</dbReference>